<proteinExistence type="predicted"/>
<dbReference type="Proteomes" id="UP000291084">
    <property type="component" value="Chromosome 7"/>
</dbReference>
<dbReference type="AlphaFoldDB" id="A0A0S3SJK9"/>
<dbReference type="EMBL" id="AP015040">
    <property type="protein sequence ID" value="BAT93030.1"/>
    <property type="molecule type" value="Genomic_DNA"/>
</dbReference>
<protein>
    <submittedName>
        <fullName evidence="2">Uncharacterized protein</fullName>
    </submittedName>
</protein>
<accession>A0A0S3SJK9</accession>
<name>A0A0S3SJK9_PHAAN</name>
<organism evidence="2 3">
    <name type="scientific">Vigna angularis var. angularis</name>
    <dbReference type="NCBI Taxonomy" id="157739"/>
    <lineage>
        <taxon>Eukaryota</taxon>
        <taxon>Viridiplantae</taxon>
        <taxon>Streptophyta</taxon>
        <taxon>Embryophyta</taxon>
        <taxon>Tracheophyta</taxon>
        <taxon>Spermatophyta</taxon>
        <taxon>Magnoliopsida</taxon>
        <taxon>eudicotyledons</taxon>
        <taxon>Gunneridae</taxon>
        <taxon>Pentapetalae</taxon>
        <taxon>rosids</taxon>
        <taxon>fabids</taxon>
        <taxon>Fabales</taxon>
        <taxon>Fabaceae</taxon>
        <taxon>Papilionoideae</taxon>
        <taxon>50 kb inversion clade</taxon>
        <taxon>NPAAA clade</taxon>
        <taxon>indigoferoid/millettioid clade</taxon>
        <taxon>Phaseoleae</taxon>
        <taxon>Vigna</taxon>
    </lineage>
</organism>
<gene>
    <name evidence="2" type="primary">Vigan.07G191500</name>
    <name evidence="2" type="ORF">VIGAN_07191500</name>
</gene>
<evidence type="ECO:0000313" key="2">
    <source>
        <dbReference type="EMBL" id="BAT93030.1"/>
    </source>
</evidence>
<feature type="region of interest" description="Disordered" evidence="1">
    <location>
        <begin position="22"/>
        <end position="54"/>
    </location>
</feature>
<evidence type="ECO:0000256" key="1">
    <source>
        <dbReference type="SAM" id="MobiDB-lite"/>
    </source>
</evidence>
<evidence type="ECO:0000313" key="3">
    <source>
        <dbReference type="Proteomes" id="UP000291084"/>
    </source>
</evidence>
<sequence>MSILFECFGFSSSTQVSDYVERSSSELKKSPSSEKPKSPSSEKPKRTPKSKGAPLVVYHFPVNHYPSHL</sequence>
<keyword evidence="3" id="KW-1185">Reference proteome</keyword>
<feature type="compositionally biased region" description="Basic and acidic residues" evidence="1">
    <location>
        <begin position="22"/>
        <end position="45"/>
    </location>
</feature>
<reference evidence="2 3" key="1">
    <citation type="journal article" date="2015" name="Sci. Rep.">
        <title>The power of single molecule real-time sequencing technology in the de novo assembly of a eukaryotic genome.</title>
        <authorList>
            <person name="Sakai H."/>
            <person name="Naito K."/>
            <person name="Ogiso-Tanaka E."/>
            <person name="Takahashi Y."/>
            <person name="Iseki K."/>
            <person name="Muto C."/>
            <person name="Satou K."/>
            <person name="Teruya K."/>
            <person name="Shiroma A."/>
            <person name="Shimoji M."/>
            <person name="Hirano T."/>
            <person name="Itoh T."/>
            <person name="Kaga A."/>
            <person name="Tomooka N."/>
        </authorList>
    </citation>
    <scope>NUCLEOTIDE SEQUENCE [LARGE SCALE GENOMIC DNA]</scope>
    <source>
        <strain evidence="3">cv. Shumari</strain>
    </source>
</reference>